<dbReference type="Proteomes" id="UP000828251">
    <property type="component" value="Unassembled WGS sequence"/>
</dbReference>
<protein>
    <recommendedName>
        <fullName evidence="3">RNase H type-1 domain-containing protein</fullName>
    </recommendedName>
</protein>
<gene>
    <name evidence="1" type="ORF">J1N35_017181</name>
</gene>
<dbReference type="AlphaFoldDB" id="A0A9D3VLW3"/>
<comment type="caution">
    <text evidence="1">The sequence shown here is derived from an EMBL/GenBank/DDBJ whole genome shotgun (WGS) entry which is preliminary data.</text>
</comment>
<evidence type="ECO:0000313" key="1">
    <source>
        <dbReference type="EMBL" id="KAH1089924.1"/>
    </source>
</evidence>
<dbReference type="EMBL" id="JAIQCV010000006">
    <property type="protein sequence ID" value="KAH1089924.1"/>
    <property type="molecule type" value="Genomic_DNA"/>
</dbReference>
<sequence length="129" mass="14560">MASSNSIQLLSENWIQLNINGAVKEDSEFATIGWVLRDRIKGIWNGLMIAPDRGSDRLLIFSDSQEAGLNFTLERKIRLVLAIMVYWSIHHVSKDFNKDANTLVEMTVGYNDGLQFFETPPRGLGCISK</sequence>
<keyword evidence="2" id="KW-1185">Reference proteome</keyword>
<accession>A0A9D3VLW3</accession>
<name>A0A9D3VLW3_9ROSI</name>
<proteinExistence type="predicted"/>
<reference evidence="1 2" key="1">
    <citation type="journal article" date="2021" name="Plant Biotechnol. J.">
        <title>Multi-omics assisted identification of the key and species-specific regulatory components of drought-tolerant mechanisms in Gossypium stocksii.</title>
        <authorList>
            <person name="Yu D."/>
            <person name="Ke L."/>
            <person name="Zhang D."/>
            <person name="Wu Y."/>
            <person name="Sun Y."/>
            <person name="Mei J."/>
            <person name="Sun J."/>
            <person name="Sun Y."/>
        </authorList>
    </citation>
    <scope>NUCLEOTIDE SEQUENCE [LARGE SCALE GENOMIC DNA]</scope>
    <source>
        <strain evidence="2">cv. E1</strain>
        <tissue evidence="1">Leaf</tissue>
    </source>
</reference>
<evidence type="ECO:0008006" key="3">
    <source>
        <dbReference type="Google" id="ProtNLM"/>
    </source>
</evidence>
<organism evidence="1 2">
    <name type="scientific">Gossypium stocksii</name>
    <dbReference type="NCBI Taxonomy" id="47602"/>
    <lineage>
        <taxon>Eukaryota</taxon>
        <taxon>Viridiplantae</taxon>
        <taxon>Streptophyta</taxon>
        <taxon>Embryophyta</taxon>
        <taxon>Tracheophyta</taxon>
        <taxon>Spermatophyta</taxon>
        <taxon>Magnoliopsida</taxon>
        <taxon>eudicotyledons</taxon>
        <taxon>Gunneridae</taxon>
        <taxon>Pentapetalae</taxon>
        <taxon>rosids</taxon>
        <taxon>malvids</taxon>
        <taxon>Malvales</taxon>
        <taxon>Malvaceae</taxon>
        <taxon>Malvoideae</taxon>
        <taxon>Gossypium</taxon>
    </lineage>
</organism>
<evidence type="ECO:0000313" key="2">
    <source>
        <dbReference type="Proteomes" id="UP000828251"/>
    </source>
</evidence>